<dbReference type="EMBL" id="CP022714">
    <property type="protein sequence ID" value="ASU14195.1"/>
    <property type="molecule type" value="Genomic_DNA"/>
</dbReference>
<evidence type="ECO:0000313" key="1">
    <source>
        <dbReference type="EMBL" id="ASU14195.1"/>
    </source>
</evidence>
<dbReference type="AlphaFoldDB" id="A0A223M9J6"/>
<dbReference type="Proteomes" id="UP000215452">
    <property type="component" value="Chromosome"/>
</dbReference>
<sequence>MKKENNLNVLQEKLKILQGSEIQTLKDLKKLLLSDLDAEIAIRKQQIELIDKLIKNKEKHI</sequence>
<name>A0A223M9J6_MESHO</name>
<gene>
    <name evidence="1" type="ORF">CIB43_00284</name>
</gene>
<accession>A0A223M9J6</accession>
<organism evidence="1 2">
    <name type="scientific">Mesomycoplasma hyopneumoniae</name>
    <name type="common">Mycoplasma hyopneumoniae</name>
    <dbReference type="NCBI Taxonomy" id="2099"/>
    <lineage>
        <taxon>Bacteria</taxon>
        <taxon>Bacillati</taxon>
        <taxon>Mycoplasmatota</taxon>
        <taxon>Mycoplasmoidales</taxon>
        <taxon>Metamycoplasmataceae</taxon>
        <taxon>Mesomycoplasma</taxon>
    </lineage>
</organism>
<protein>
    <submittedName>
        <fullName evidence="1">Uncharacterized protein</fullName>
    </submittedName>
</protein>
<evidence type="ECO:0000313" key="2">
    <source>
        <dbReference type="Proteomes" id="UP000215452"/>
    </source>
</evidence>
<dbReference type="RefSeq" id="WP_094521557.1">
    <property type="nucleotide sequence ID" value="NZ_CP058578.1"/>
</dbReference>
<reference evidence="1 2" key="1">
    <citation type="submission" date="2017-08" db="EMBL/GenBank/DDBJ databases">
        <title>The complete genome sequence of a Mycoplasma hyopneumoniae isolate in Korea.</title>
        <authorList>
            <person name="Han J."/>
            <person name="Lee N."/>
        </authorList>
    </citation>
    <scope>NUCLEOTIDE SEQUENCE [LARGE SCALE GENOMIC DNA]</scope>
    <source>
        <strain evidence="1 2">KM014</strain>
    </source>
</reference>
<proteinExistence type="predicted"/>